<organism evidence="2 3">
    <name type="scientific">Caerostris extrusa</name>
    <name type="common">Bark spider</name>
    <name type="synonym">Caerostris bankana</name>
    <dbReference type="NCBI Taxonomy" id="172846"/>
    <lineage>
        <taxon>Eukaryota</taxon>
        <taxon>Metazoa</taxon>
        <taxon>Ecdysozoa</taxon>
        <taxon>Arthropoda</taxon>
        <taxon>Chelicerata</taxon>
        <taxon>Arachnida</taxon>
        <taxon>Araneae</taxon>
        <taxon>Araneomorphae</taxon>
        <taxon>Entelegynae</taxon>
        <taxon>Araneoidea</taxon>
        <taxon>Araneidae</taxon>
        <taxon>Caerostris</taxon>
    </lineage>
</organism>
<protein>
    <submittedName>
        <fullName evidence="2">Uncharacterized protein</fullName>
    </submittedName>
</protein>
<reference evidence="2 3" key="1">
    <citation type="submission" date="2021-06" db="EMBL/GenBank/DDBJ databases">
        <title>Caerostris extrusa draft genome.</title>
        <authorList>
            <person name="Kono N."/>
            <person name="Arakawa K."/>
        </authorList>
    </citation>
    <scope>NUCLEOTIDE SEQUENCE [LARGE SCALE GENOMIC DNA]</scope>
</reference>
<name>A0AAV4PJ75_CAEEX</name>
<evidence type="ECO:0000256" key="1">
    <source>
        <dbReference type="SAM" id="MobiDB-lite"/>
    </source>
</evidence>
<gene>
    <name evidence="2" type="ORF">CEXT_160451</name>
</gene>
<accession>A0AAV4PJ75</accession>
<proteinExistence type="predicted"/>
<dbReference type="AlphaFoldDB" id="A0AAV4PJ75"/>
<dbReference type="Proteomes" id="UP001054945">
    <property type="component" value="Unassembled WGS sequence"/>
</dbReference>
<keyword evidence="3" id="KW-1185">Reference proteome</keyword>
<evidence type="ECO:0000313" key="3">
    <source>
        <dbReference type="Proteomes" id="UP001054945"/>
    </source>
</evidence>
<sequence length="117" mass="13313">MRYADNQELLLGISPYGSPVAKALLSTTHLADDSKLARCRILEGWHLQLRTPFSTSFLDAALKTGSPFPRKGNEPKTCKRWVCEPPRNAWRQFEKGSRKKKKKKDFPLMLNSSIPVN</sequence>
<comment type="caution">
    <text evidence="2">The sequence shown here is derived from an EMBL/GenBank/DDBJ whole genome shotgun (WGS) entry which is preliminary data.</text>
</comment>
<feature type="region of interest" description="Disordered" evidence="1">
    <location>
        <begin position="92"/>
        <end position="117"/>
    </location>
</feature>
<evidence type="ECO:0000313" key="2">
    <source>
        <dbReference type="EMBL" id="GIX95954.1"/>
    </source>
</evidence>
<dbReference type="EMBL" id="BPLR01004586">
    <property type="protein sequence ID" value="GIX95954.1"/>
    <property type="molecule type" value="Genomic_DNA"/>
</dbReference>